<keyword evidence="1" id="KW-1133">Transmembrane helix</keyword>
<dbReference type="RefSeq" id="WP_305516364.1">
    <property type="nucleotide sequence ID" value="NZ_JAUPEV010000001.1"/>
</dbReference>
<dbReference type="PANTHER" id="PTHR36698">
    <property type="entry name" value="BLL5892 PROTEIN"/>
    <property type="match status" value="1"/>
</dbReference>
<keyword evidence="1" id="KW-0472">Membrane</keyword>
<protein>
    <submittedName>
        <fullName evidence="4">MlaD family protein</fullName>
    </submittedName>
</protein>
<evidence type="ECO:0000259" key="2">
    <source>
        <dbReference type="Pfam" id="PF02470"/>
    </source>
</evidence>
<dbReference type="Pfam" id="PF02470">
    <property type="entry name" value="MlaD"/>
    <property type="match status" value="1"/>
</dbReference>
<dbReference type="PANTHER" id="PTHR36698:SF2">
    <property type="entry name" value="MCE_MLAD DOMAIN-CONTAINING PROTEIN"/>
    <property type="match status" value="1"/>
</dbReference>
<gene>
    <name evidence="3" type="ORF">Q5I04_01135</name>
    <name evidence="4" type="ORF">Q5I06_01135</name>
</gene>
<dbReference type="AlphaFoldDB" id="A0AA90PPP4"/>
<reference evidence="3" key="2">
    <citation type="submission" date="2023-07" db="EMBL/GenBank/DDBJ databases">
        <authorList>
            <person name="Aydin F."/>
            <person name="Tarhane S."/>
            <person name="Saticioglu I.B."/>
            <person name="Karakaya E."/>
            <person name="Abay S."/>
            <person name="Guran O."/>
            <person name="Bozkurt E."/>
            <person name="Uzum N."/>
            <person name="Olgun K."/>
            <person name="Jablonski D."/>
        </authorList>
    </citation>
    <scope>NUCLEOTIDE SEQUENCE</scope>
    <source>
        <strain evidence="3">Faydin-H75</strain>
    </source>
</reference>
<dbReference type="InterPro" id="IPR003399">
    <property type="entry name" value="Mce/MlaD"/>
</dbReference>
<organism evidence="4 5">
    <name type="scientific">Helicobacter cappadocius</name>
    <dbReference type="NCBI Taxonomy" id="3063998"/>
    <lineage>
        <taxon>Bacteria</taxon>
        <taxon>Pseudomonadati</taxon>
        <taxon>Campylobacterota</taxon>
        <taxon>Epsilonproteobacteria</taxon>
        <taxon>Campylobacterales</taxon>
        <taxon>Helicobacteraceae</taxon>
        <taxon>Helicobacter</taxon>
    </lineage>
</organism>
<sequence length="262" mass="28971">MERNINYTVIGSVFFAVVVCMVIFVFWIGRIGVDDTKYRAYEVYTDKEISGIAINTPVKYKGITIGSVTSVAFDKDRLGTVKIGLNILSSIPIHKNSLVTPDSDGLAGLGYLSLEQGSDPSFIGKDDPHILNFKQNFMGKIASQADEVTKELLGVLKNIKDLTDTQNIKSISNIIKSLDSLSTTLAETKDEINGFSKNSNLLLLNINHKLESGEYDIKKMLNPVVIELESSLKNVNNFFQKGSGMLDKFDNDPYNTLFGVQK</sequence>
<dbReference type="EMBL" id="JAUPEV010000001">
    <property type="protein sequence ID" value="MDO7252524.1"/>
    <property type="molecule type" value="Genomic_DNA"/>
</dbReference>
<keyword evidence="6" id="KW-1185">Reference proteome</keyword>
<keyword evidence="1" id="KW-0812">Transmembrane</keyword>
<dbReference type="EMBL" id="JAUYZK010000001">
    <property type="protein sequence ID" value="MDP2538391.1"/>
    <property type="molecule type" value="Genomic_DNA"/>
</dbReference>
<name>A0AA90PPP4_9HELI</name>
<evidence type="ECO:0000313" key="3">
    <source>
        <dbReference type="EMBL" id="MDO7252524.1"/>
    </source>
</evidence>
<proteinExistence type="predicted"/>
<accession>A0AA90PPP4</accession>
<comment type="caution">
    <text evidence="4">The sequence shown here is derived from an EMBL/GenBank/DDBJ whole genome shotgun (WGS) entry which is preliminary data.</text>
</comment>
<evidence type="ECO:0000313" key="4">
    <source>
        <dbReference type="EMBL" id="MDP2538391.1"/>
    </source>
</evidence>
<evidence type="ECO:0000256" key="1">
    <source>
        <dbReference type="SAM" id="Phobius"/>
    </source>
</evidence>
<dbReference type="Proteomes" id="UP001240777">
    <property type="component" value="Unassembled WGS sequence"/>
</dbReference>
<evidence type="ECO:0000313" key="6">
    <source>
        <dbReference type="Proteomes" id="UP001240777"/>
    </source>
</evidence>
<feature type="domain" description="Mce/MlaD" evidence="2">
    <location>
        <begin position="41"/>
        <end position="117"/>
    </location>
</feature>
<dbReference type="Proteomes" id="UP001177258">
    <property type="component" value="Unassembled WGS sequence"/>
</dbReference>
<feature type="transmembrane region" description="Helical" evidence="1">
    <location>
        <begin position="7"/>
        <end position="29"/>
    </location>
</feature>
<evidence type="ECO:0000313" key="5">
    <source>
        <dbReference type="Proteomes" id="UP001177258"/>
    </source>
</evidence>
<reference evidence="3 5" key="3">
    <citation type="journal article" date="2024" name="Syst. Appl. Microbiol.">
        <title>Helicobacter cappadocius sp. nov., from lizards: The first psychrotrophic Helicobacter species.</title>
        <authorList>
            <person name="Aydin F."/>
            <person name="Tarhane S."/>
            <person name="Karakaya E."/>
            <person name="Abay S."/>
            <person name="Kayman T."/>
            <person name="Guran O."/>
            <person name="Bozkurt E."/>
            <person name="Uzum N."/>
            <person name="Avci A."/>
            <person name="Olgun K."/>
            <person name="Jablonski D."/>
            <person name="Guran C."/>
            <person name="Burcin Saticioglu I."/>
        </authorList>
    </citation>
    <scope>NUCLEOTIDE SEQUENCE [LARGE SCALE GENOMIC DNA]</scope>
    <source>
        <strain evidence="3">Faydin-H75</strain>
        <strain evidence="5">faydin-H76</strain>
    </source>
</reference>
<reference evidence="4 6" key="1">
    <citation type="submission" date="2023-07" db="EMBL/GenBank/DDBJ databases">
        <title>Unpublished Manusciprt.</title>
        <authorList>
            <person name="Aydin F."/>
            <person name="Tarhane S."/>
            <person name="Saticioglu I.B."/>
            <person name="Karakaya E."/>
            <person name="Abay S."/>
            <person name="Guran O."/>
            <person name="Bozkurt E."/>
            <person name="Uzum N."/>
            <person name="Olgun K."/>
            <person name="Jablonski D."/>
        </authorList>
    </citation>
    <scope>NUCLEOTIDE SEQUENCE</scope>
    <source>
        <strain evidence="6">faydin-H75</strain>
        <strain evidence="4">Faydin-H76</strain>
    </source>
</reference>